<evidence type="ECO:0000256" key="3">
    <source>
        <dbReference type="ARBA" id="ARBA00023295"/>
    </source>
</evidence>
<sequence length="720" mass="79875">MTTNPSVMLSVEEEKKILARISDPLFPARDINVRDCGAVGDGTTLDTDAIQRAIRKAHALGGGRVVIPSGRFLTGSLELLSHVNLHLENRDSVLLFTTETSEANYPLAFGHWECSPLWNYRALIYAHRAENIALTGSGVLDGQASESVWWHWTHQIEHAWSTHAQNLQRAGSLRLREMNQSGVPVAERRFGDGFYLRPMFIQTLHCQNVLLEGVTLRNSPMWQVNPVMCRNVTVRRMTLRSHGHNNDGVDPESCCDVLIEDNLFDSGDDCIAIKSGRDRDGREANIPCENIIIRNNRFADGHGGIALGSEMSGGIRNVFAAGNEFDSPALTYPLRLKANALRGGIIENVWLRHSRVKRVRDAVVHATMNYAEGIYGDHLPRFRNIVIEGLEASGGEYGLFIEGLPQSPIDGLVLKDIRITDVENPLHAAHWGSGVQMENVTINGLAYPRPVQLFIRGLPQAGDYLRASAQLPGNDDAELHYCWWLGKTADGPMAALAEGDILALTPTMAGRFVRCQVKYGDMQLVSKAWQIQPEGSIPLENSESVNAGILRARGIIAMESGGECITRFELAQMVIRLWGLQYQPASGLAIADVPADSVWYPGIDALICRGMMALQQGKFLPDRPIRREEAATVAMMSCGVSYRNASTMLESTFTDGRILRDIYLTNAQRAVAFGFLSCDDEGRFRPRRYLRRHEALEMMLAISHFVGDQDVPGQRVNKLR</sequence>
<evidence type="ECO:0000256" key="4">
    <source>
        <dbReference type="RuleBase" id="RU361169"/>
    </source>
</evidence>
<dbReference type="InterPro" id="IPR012334">
    <property type="entry name" value="Pectin_lyas_fold"/>
</dbReference>
<evidence type="ECO:0000313" key="7">
    <source>
        <dbReference type="EMBL" id="WGL55708.1"/>
    </source>
</evidence>
<feature type="domain" description="SLH" evidence="5">
    <location>
        <begin position="596"/>
        <end position="631"/>
    </location>
</feature>
<protein>
    <submittedName>
        <fullName evidence="7">Glycosyl hydrolase family 28 protein</fullName>
    </submittedName>
</protein>
<comment type="similarity">
    <text evidence="1 4">Belongs to the glycosyl hydrolase 28 family.</text>
</comment>
<dbReference type="Pfam" id="PF00395">
    <property type="entry name" value="SLH"/>
    <property type="match status" value="1"/>
</dbReference>
<name>A0AA95G1K2_KLUIN</name>
<dbReference type="InterPro" id="IPR006626">
    <property type="entry name" value="PbH1"/>
</dbReference>
<dbReference type="RefSeq" id="WP_280556497.1">
    <property type="nucleotide sequence ID" value="NZ_CP123488.1"/>
</dbReference>
<dbReference type="Gene3D" id="2.160.20.10">
    <property type="entry name" value="Single-stranded right-handed beta-helix, Pectin lyase-like"/>
    <property type="match status" value="1"/>
</dbReference>
<dbReference type="InterPro" id="IPR000743">
    <property type="entry name" value="Glyco_hydro_28"/>
</dbReference>
<dbReference type="InterPro" id="IPR024535">
    <property type="entry name" value="RHGA/B-epi-like_pectate_lyase"/>
</dbReference>
<evidence type="ECO:0000256" key="2">
    <source>
        <dbReference type="ARBA" id="ARBA00022801"/>
    </source>
</evidence>
<keyword evidence="2 4" id="KW-0378">Hydrolase</keyword>
<dbReference type="InterPro" id="IPR001119">
    <property type="entry name" value="SLH_dom"/>
</dbReference>
<accession>A0AA95G1K2</accession>
<evidence type="ECO:0000256" key="1">
    <source>
        <dbReference type="ARBA" id="ARBA00008834"/>
    </source>
</evidence>
<dbReference type="EMBL" id="CP123488">
    <property type="protein sequence ID" value="WGL55708.1"/>
    <property type="molecule type" value="Genomic_DNA"/>
</dbReference>
<evidence type="ECO:0000259" key="5">
    <source>
        <dbReference type="Pfam" id="PF00395"/>
    </source>
</evidence>
<gene>
    <name evidence="7" type="ORF">QBD33_19165</name>
</gene>
<dbReference type="InterPro" id="IPR011050">
    <property type="entry name" value="Pectin_lyase_fold/virulence"/>
</dbReference>
<dbReference type="SUPFAM" id="SSF51126">
    <property type="entry name" value="Pectin lyase-like"/>
    <property type="match status" value="1"/>
</dbReference>
<dbReference type="GO" id="GO:0005975">
    <property type="term" value="P:carbohydrate metabolic process"/>
    <property type="evidence" value="ECO:0007669"/>
    <property type="project" value="InterPro"/>
</dbReference>
<keyword evidence="3 4" id="KW-0326">Glycosidase</keyword>
<dbReference type="InterPro" id="IPR051801">
    <property type="entry name" value="GH28_Enzymes"/>
</dbReference>
<dbReference type="Pfam" id="PF12708">
    <property type="entry name" value="Pect-lyase_RHGA_epim"/>
    <property type="match status" value="1"/>
</dbReference>
<dbReference type="Proteomes" id="UP001177527">
    <property type="component" value="Chromosome"/>
</dbReference>
<evidence type="ECO:0000313" key="8">
    <source>
        <dbReference type="Proteomes" id="UP001177527"/>
    </source>
</evidence>
<reference evidence="7" key="1">
    <citation type="submission" date="2023-04" db="EMBL/GenBank/DDBJ databases">
        <title>APH(3)-Id, a novel chromosomal aminoglycoside phosphotransferase, identified from an environmental isolate of Kluyvera intermedia DW18.</title>
        <authorList>
            <person name="Sha Y."/>
        </authorList>
    </citation>
    <scope>NUCLEOTIDE SEQUENCE</scope>
    <source>
        <strain evidence="7">DW18</strain>
    </source>
</reference>
<dbReference type="PROSITE" id="PS00502">
    <property type="entry name" value="POLYGALACTURONASE"/>
    <property type="match status" value="1"/>
</dbReference>
<feature type="domain" description="Rhamnogalacturonase A/B/Epimerase-like pectate lyase" evidence="6">
    <location>
        <begin position="31"/>
        <end position="76"/>
    </location>
</feature>
<dbReference type="GO" id="GO:0004650">
    <property type="term" value="F:polygalacturonase activity"/>
    <property type="evidence" value="ECO:0007669"/>
    <property type="project" value="InterPro"/>
</dbReference>
<evidence type="ECO:0000259" key="6">
    <source>
        <dbReference type="Pfam" id="PF12708"/>
    </source>
</evidence>
<dbReference type="SMART" id="SM00710">
    <property type="entry name" value="PbH1"/>
    <property type="match status" value="5"/>
</dbReference>
<organism evidence="7 8">
    <name type="scientific">Kluyvera intermedia</name>
    <name type="common">Enterobacter intermedius</name>
    <dbReference type="NCBI Taxonomy" id="61648"/>
    <lineage>
        <taxon>Bacteria</taxon>
        <taxon>Pseudomonadati</taxon>
        <taxon>Pseudomonadota</taxon>
        <taxon>Gammaproteobacteria</taxon>
        <taxon>Enterobacterales</taxon>
        <taxon>Enterobacteriaceae</taxon>
        <taxon>Kluyvera</taxon>
    </lineage>
</organism>
<dbReference type="PANTHER" id="PTHR31339:SF9">
    <property type="entry name" value="PLASMIN AND FIBRONECTIN-BINDING PROTEIN A"/>
    <property type="match status" value="1"/>
</dbReference>
<proteinExistence type="inferred from homology"/>
<dbReference type="PANTHER" id="PTHR31339">
    <property type="entry name" value="PECTIN LYASE-RELATED"/>
    <property type="match status" value="1"/>
</dbReference>
<dbReference type="AlphaFoldDB" id="A0AA95G1K2"/>
<dbReference type="Pfam" id="PF00295">
    <property type="entry name" value="Glyco_hydro_28"/>
    <property type="match status" value="1"/>
</dbReference>